<evidence type="ECO:0000313" key="2">
    <source>
        <dbReference type="EMBL" id="TQE97054.1"/>
    </source>
</evidence>
<evidence type="ECO:0000313" key="3">
    <source>
        <dbReference type="Proteomes" id="UP000317371"/>
    </source>
</evidence>
<dbReference type="EMBL" id="VIGC01000005">
    <property type="protein sequence ID" value="TQE97054.1"/>
    <property type="molecule type" value="Genomic_DNA"/>
</dbReference>
<dbReference type="InterPro" id="IPR013196">
    <property type="entry name" value="HTH_11"/>
</dbReference>
<evidence type="ECO:0000259" key="1">
    <source>
        <dbReference type="Pfam" id="PF08279"/>
    </source>
</evidence>
<reference evidence="2 3" key="1">
    <citation type="submission" date="2019-06" db="EMBL/GenBank/DDBJ databases">
        <title>Genome sequence of Litorilinea aerophila BAA-2444.</title>
        <authorList>
            <person name="Maclea K.S."/>
            <person name="Maurais E.G."/>
            <person name="Iannazzi L.C."/>
        </authorList>
    </citation>
    <scope>NUCLEOTIDE SEQUENCE [LARGE SCALE GENOMIC DNA]</scope>
    <source>
        <strain evidence="2 3">ATCC BAA-2444</strain>
    </source>
</reference>
<dbReference type="InterPro" id="IPR036388">
    <property type="entry name" value="WH-like_DNA-bd_sf"/>
</dbReference>
<sequence length="59" mass="6364">MPGLADGRVTFFLSNHNGPFALPAYHHLAEALGVSKRTIKRDMAALRAQEPDLPPPRGG</sequence>
<protein>
    <submittedName>
        <fullName evidence="2">HTH domain-containing protein</fullName>
    </submittedName>
</protein>
<organism evidence="2 3">
    <name type="scientific">Litorilinea aerophila</name>
    <dbReference type="NCBI Taxonomy" id="1204385"/>
    <lineage>
        <taxon>Bacteria</taxon>
        <taxon>Bacillati</taxon>
        <taxon>Chloroflexota</taxon>
        <taxon>Caldilineae</taxon>
        <taxon>Caldilineales</taxon>
        <taxon>Caldilineaceae</taxon>
        <taxon>Litorilinea</taxon>
    </lineage>
</organism>
<name>A0A540VJW9_9CHLR</name>
<proteinExistence type="predicted"/>
<dbReference type="InterPro" id="IPR036390">
    <property type="entry name" value="WH_DNA-bd_sf"/>
</dbReference>
<gene>
    <name evidence="2" type="ORF">FKZ61_05315</name>
</gene>
<dbReference type="OrthoDB" id="9797134at2"/>
<dbReference type="Pfam" id="PF08279">
    <property type="entry name" value="HTH_11"/>
    <property type="match status" value="1"/>
</dbReference>
<keyword evidence="3" id="KW-1185">Reference proteome</keyword>
<dbReference type="AlphaFoldDB" id="A0A540VJW9"/>
<dbReference type="InParanoid" id="A0A540VJW9"/>
<dbReference type="SUPFAM" id="SSF46785">
    <property type="entry name" value="Winged helix' DNA-binding domain"/>
    <property type="match status" value="1"/>
</dbReference>
<accession>A0A540VJW9</accession>
<dbReference type="Proteomes" id="UP000317371">
    <property type="component" value="Unassembled WGS sequence"/>
</dbReference>
<feature type="domain" description="Helix-turn-helix type 11" evidence="1">
    <location>
        <begin position="28"/>
        <end position="48"/>
    </location>
</feature>
<dbReference type="Gene3D" id="1.10.10.10">
    <property type="entry name" value="Winged helix-like DNA-binding domain superfamily/Winged helix DNA-binding domain"/>
    <property type="match status" value="1"/>
</dbReference>
<comment type="caution">
    <text evidence="2">The sequence shown here is derived from an EMBL/GenBank/DDBJ whole genome shotgun (WGS) entry which is preliminary data.</text>
</comment>